<protein>
    <submittedName>
        <fullName evidence="8">Allantoin permease</fullName>
    </submittedName>
</protein>
<dbReference type="Proteomes" id="UP000050301">
    <property type="component" value="Unassembled WGS sequence"/>
</dbReference>
<comment type="similarity">
    <text evidence="2">Belongs to the purine-cytosine permease (2.A.39) family.</text>
</comment>
<feature type="transmembrane region" description="Helical" evidence="7">
    <location>
        <begin position="111"/>
        <end position="132"/>
    </location>
</feature>
<feature type="transmembrane region" description="Helical" evidence="7">
    <location>
        <begin position="237"/>
        <end position="262"/>
    </location>
</feature>
<dbReference type="InterPro" id="IPR026030">
    <property type="entry name" value="Pur-cyt_permease_Fcy2/21/22"/>
</dbReference>
<dbReference type="AlphaFoldDB" id="A0A0N8VKW9"/>
<dbReference type="InterPro" id="IPR001248">
    <property type="entry name" value="Pur-cyt_permease"/>
</dbReference>
<evidence type="ECO:0000256" key="6">
    <source>
        <dbReference type="ARBA" id="ARBA00023136"/>
    </source>
</evidence>
<dbReference type="PIRSF" id="PIRSF002744">
    <property type="entry name" value="Pur-cyt_permease"/>
    <property type="match status" value="1"/>
</dbReference>
<feature type="transmembrane region" description="Helical" evidence="7">
    <location>
        <begin position="421"/>
        <end position="441"/>
    </location>
</feature>
<keyword evidence="5 7" id="KW-1133">Transmembrane helix</keyword>
<evidence type="ECO:0000313" key="9">
    <source>
        <dbReference type="Proteomes" id="UP000050301"/>
    </source>
</evidence>
<evidence type="ECO:0000313" key="8">
    <source>
        <dbReference type="EMBL" id="KQB34892.1"/>
    </source>
</evidence>
<keyword evidence="3" id="KW-0813">Transport</keyword>
<evidence type="ECO:0000256" key="5">
    <source>
        <dbReference type="ARBA" id="ARBA00022989"/>
    </source>
</evidence>
<keyword evidence="9" id="KW-1185">Reference proteome</keyword>
<keyword evidence="4 7" id="KW-0812">Transmembrane</keyword>
<feature type="transmembrane region" description="Helical" evidence="7">
    <location>
        <begin position="62"/>
        <end position="84"/>
    </location>
</feature>
<comment type="subcellular location">
    <subcellularLocation>
        <location evidence="1">Membrane</location>
        <topology evidence="1">Multi-pass membrane protein</topology>
    </subcellularLocation>
</comment>
<evidence type="ECO:0000256" key="1">
    <source>
        <dbReference type="ARBA" id="ARBA00004141"/>
    </source>
</evidence>
<name>A0A0N8VKW9_9ARCH</name>
<proteinExistence type="inferred from homology"/>
<evidence type="ECO:0000256" key="7">
    <source>
        <dbReference type="SAM" id="Phobius"/>
    </source>
</evidence>
<accession>A0A0N8VKW9</accession>
<feature type="transmembrane region" description="Helical" evidence="7">
    <location>
        <begin position="169"/>
        <end position="188"/>
    </location>
</feature>
<dbReference type="GO" id="GO:0022857">
    <property type="term" value="F:transmembrane transporter activity"/>
    <property type="evidence" value="ECO:0007669"/>
    <property type="project" value="InterPro"/>
</dbReference>
<reference evidence="8 9" key="1">
    <citation type="submission" date="2015-09" db="EMBL/GenBank/DDBJ databases">
        <title>Heavy metals and arsenic resistance mechanisms in polyextremophilic archaea of the family Ferroplasmaceae.</title>
        <authorList>
            <person name="Bulaev A.G."/>
            <person name="Kanygina A.V."/>
        </authorList>
    </citation>
    <scope>NUCLEOTIDE SEQUENCE [LARGE SCALE GENOMIC DNA]</scope>
    <source>
        <strain evidence="8 9">BH2</strain>
    </source>
</reference>
<feature type="transmembrane region" description="Helical" evidence="7">
    <location>
        <begin position="322"/>
        <end position="340"/>
    </location>
</feature>
<dbReference type="PANTHER" id="PTHR31806">
    <property type="entry name" value="PURINE-CYTOSINE PERMEASE FCY2-RELATED"/>
    <property type="match status" value="1"/>
</dbReference>
<feature type="transmembrane region" description="Helical" evidence="7">
    <location>
        <begin position="381"/>
        <end position="401"/>
    </location>
</feature>
<dbReference type="GO" id="GO:0005886">
    <property type="term" value="C:plasma membrane"/>
    <property type="evidence" value="ECO:0007669"/>
    <property type="project" value="TreeGrafter"/>
</dbReference>
<dbReference type="InParanoid" id="A0A0N8VKW9"/>
<evidence type="ECO:0000256" key="3">
    <source>
        <dbReference type="ARBA" id="ARBA00022448"/>
    </source>
</evidence>
<dbReference type="EMBL" id="LKBH01000201">
    <property type="protein sequence ID" value="KQB34892.1"/>
    <property type="molecule type" value="Genomic_DNA"/>
</dbReference>
<dbReference type="PANTHER" id="PTHR31806:SF1">
    <property type="entry name" value="PURINE-CYTOSINE PERMEASE FCY2-RELATED"/>
    <property type="match status" value="1"/>
</dbReference>
<feature type="transmembrane region" description="Helical" evidence="7">
    <location>
        <begin position="346"/>
        <end position="369"/>
    </location>
</feature>
<evidence type="ECO:0000256" key="4">
    <source>
        <dbReference type="ARBA" id="ARBA00022692"/>
    </source>
</evidence>
<comment type="caution">
    <text evidence="8">The sequence shown here is derived from an EMBL/GenBank/DDBJ whole genome shotgun (WGS) entry which is preliminary data.</text>
</comment>
<gene>
    <name evidence="8" type="ORF">AOG55_00640</name>
</gene>
<organism evidence="8 9">
    <name type="scientific">Acidiplasma cupricumulans</name>
    <dbReference type="NCBI Taxonomy" id="312540"/>
    <lineage>
        <taxon>Archaea</taxon>
        <taxon>Methanobacteriati</taxon>
        <taxon>Thermoplasmatota</taxon>
        <taxon>Thermoplasmata</taxon>
        <taxon>Thermoplasmatales</taxon>
        <taxon>Ferroplasmaceae</taxon>
        <taxon>Acidiplasma</taxon>
    </lineage>
</organism>
<feature type="transmembrane region" description="Helical" evidence="7">
    <location>
        <begin position="282"/>
        <end position="302"/>
    </location>
</feature>
<keyword evidence="6 7" id="KW-0472">Membrane</keyword>
<dbReference type="Gene3D" id="1.10.4160.10">
    <property type="entry name" value="Hydantoin permease"/>
    <property type="match status" value="1"/>
</dbReference>
<evidence type="ECO:0000256" key="2">
    <source>
        <dbReference type="ARBA" id="ARBA00008974"/>
    </source>
</evidence>
<feature type="transmembrane region" description="Helical" evidence="7">
    <location>
        <begin position="34"/>
        <end position="56"/>
    </location>
</feature>
<dbReference type="Pfam" id="PF02133">
    <property type="entry name" value="Transp_cyt_pur"/>
    <property type="match status" value="1"/>
</dbReference>
<feature type="transmembrane region" description="Helical" evidence="7">
    <location>
        <begin position="200"/>
        <end position="225"/>
    </location>
</feature>
<sequence>MREHLFGNNVQKNYQNNTDFIDSPAKKMHKQSELFFLWFASNLTIGDFAVGFIPVILGLNLYLSLLAFLIGNLLGSAMVGIVSLSGPKTGLPQMVLGFRAFGLKFGKAMSVLQYINTLGWLTVNIVLASFAFSLAFHLGNYIVSIIILAIIIFVISFSGRKTISYFERSMSAVLGLIFIFIIVSGIYHSSSILNYASVSYPSGIAFGITLATSFSYIMSWAPYASDYSRFNEDGHGIFYYTFLGGFIASIWSEIAGMIVAIISLNPSGNPATDLSSVLHPYGIIGLFAIFLGGIAADAINLYSNSISLLTAGIKITRKQASVLGIIIAGILSLITYARFYSFYEDFLFILDYWITPWIGIMISDFFIVNKLTKFRTDIIPGFNYAGIISYLTGLLLSIPFMDPGVVYEGIISKLYLGGVDVSYYVSFTVALLMYPVITKIINKRYISNNAK</sequence>
<feature type="transmembrane region" description="Helical" evidence="7">
    <location>
        <begin position="138"/>
        <end position="157"/>
    </location>
</feature>